<proteinExistence type="predicted"/>
<sequence length="111" mass="12533">MLSLGRTTDEQTIIKKCLQSFDNELHLLEQLTKELLIYAIHTQQLSSFWPILVDELSNIGLDSNKGHILLDLITFCFQEQENSKSINTIEAILDNSQILMGQILDLLSSSG</sequence>
<reference evidence="1" key="1">
    <citation type="submission" date="2021-02" db="EMBL/GenBank/DDBJ databases">
        <authorList>
            <person name="Nowell W R."/>
        </authorList>
    </citation>
    <scope>NUCLEOTIDE SEQUENCE</scope>
</reference>
<evidence type="ECO:0000313" key="1">
    <source>
        <dbReference type="EMBL" id="CAF4397059.1"/>
    </source>
</evidence>
<feature type="non-terminal residue" evidence="1">
    <location>
        <position position="1"/>
    </location>
</feature>
<organism evidence="1 2">
    <name type="scientific">Adineta steineri</name>
    <dbReference type="NCBI Taxonomy" id="433720"/>
    <lineage>
        <taxon>Eukaryota</taxon>
        <taxon>Metazoa</taxon>
        <taxon>Spiralia</taxon>
        <taxon>Gnathifera</taxon>
        <taxon>Rotifera</taxon>
        <taxon>Eurotatoria</taxon>
        <taxon>Bdelloidea</taxon>
        <taxon>Adinetida</taxon>
        <taxon>Adinetidae</taxon>
        <taxon>Adineta</taxon>
    </lineage>
</organism>
<evidence type="ECO:0000313" key="2">
    <source>
        <dbReference type="Proteomes" id="UP000663881"/>
    </source>
</evidence>
<dbReference type="EMBL" id="CAJOAY010027227">
    <property type="protein sequence ID" value="CAF4397059.1"/>
    <property type="molecule type" value="Genomic_DNA"/>
</dbReference>
<protein>
    <submittedName>
        <fullName evidence="1">Uncharacterized protein</fullName>
    </submittedName>
</protein>
<accession>A0A820NW74</accession>
<comment type="caution">
    <text evidence="1">The sequence shown here is derived from an EMBL/GenBank/DDBJ whole genome shotgun (WGS) entry which is preliminary data.</text>
</comment>
<name>A0A820NW74_9BILA</name>
<gene>
    <name evidence="1" type="ORF">OKA104_LOCUS51190</name>
</gene>
<dbReference type="Proteomes" id="UP000663881">
    <property type="component" value="Unassembled WGS sequence"/>
</dbReference>
<dbReference type="AlphaFoldDB" id="A0A820NW74"/>